<dbReference type="AlphaFoldDB" id="A0A1H6J2G0"/>
<dbReference type="Gene3D" id="3.30.70.250">
    <property type="entry name" value="Malonyl-CoA ACP transacylase, ACP-binding"/>
    <property type="match status" value="1"/>
</dbReference>
<evidence type="ECO:0000256" key="3">
    <source>
        <dbReference type="ARBA" id="ARBA00023315"/>
    </source>
</evidence>
<evidence type="ECO:0000313" key="6">
    <source>
        <dbReference type="EMBL" id="SEH53050.1"/>
    </source>
</evidence>
<dbReference type="PANTHER" id="PTHR42681">
    <property type="entry name" value="MALONYL-COA-ACYL CARRIER PROTEIN TRANSACYLASE, MITOCHONDRIAL"/>
    <property type="match status" value="1"/>
</dbReference>
<dbReference type="GO" id="GO:0005829">
    <property type="term" value="C:cytosol"/>
    <property type="evidence" value="ECO:0007669"/>
    <property type="project" value="TreeGrafter"/>
</dbReference>
<dbReference type="GO" id="GO:0004314">
    <property type="term" value="F:[acyl-carrier-protein] S-malonyltransferase activity"/>
    <property type="evidence" value="ECO:0007669"/>
    <property type="project" value="UniProtKB-EC"/>
</dbReference>
<dbReference type="InterPro" id="IPR001227">
    <property type="entry name" value="Ac_transferase_dom_sf"/>
</dbReference>
<comment type="catalytic activity">
    <reaction evidence="4">
        <text>holo-[ACP] + malonyl-CoA = malonyl-[ACP] + CoA</text>
        <dbReference type="Rhea" id="RHEA:41792"/>
        <dbReference type="Rhea" id="RHEA-COMP:9623"/>
        <dbReference type="Rhea" id="RHEA-COMP:9685"/>
        <dbReference type="ChEBI" id="CHEBI:57287"/>
        <dbReference type="ChEBI" id="CHEBI:57384"/>
        <dbReference type="ChEBI" id="CHEBI:64479"/>
        <dbReference type="ChEBI" id="CHEBI:78449"/>
        <dbReference type="EC" id="2.3.1.39"/>
    </reaction>
</comment>
<dbReference type="SUPFAM" id="SSF52151">
    <property type="entry name" value="FabD/lysophospholipase-like"/>
    <property type="match status" value="1"/>
</dbReference>
<evidence type="ECO:0000256" key="4">
    <source>
        <dbReference type="ARBA" id="ARBA00048462"/>
    </source>
</evidence>
<evidence type="ECO:0000313" key="7">
    <source>
        <dbReference type="Proteomes" id="UP000182915"/>
    </source>
</evidence>
<accession>A0A1H6J2G0</accession>
<dbReference type="InterPro" id="IPR016036">
    <property type="entry name" value="Malonyl_transacylase_ACP-bd"/>
</dbReference>
<dbReference type="STRING" id="370526.SAMN04489835_1039"/>
<dbReference type="InterPro" id="IPR014043">
    <property type="entry name" value="Acyl_transferase_dom"/>
</dbReference>
<dbReference type="InterPro" id="IPR050858">
    <property type="entry name" value="Mal-CoA-ACP_Trans/PKS_FabD"/>
</dbReference>
<dbReference type="SMART" id="SM00827">
    <property type="entry name" value="PKS_AT"/>
    <property type="match status" value="1"/>
</dbReference>
<keyword evidence="2" id="KW-0808">Transferase</keyword>
<gene>
    <name evidence="6" type="ORF">SAMN04489835_1039</name>
</gene>
<protein>
    <recommendedName>
        <fullName evidence="1">[acyl-carrier-protein] S-malonyltransferase</fullName>
        <ecNumber evidence="1">2.3.1.39</ecNumber>
    </recommendedName>
</protein>
<evidence type="ECO:0000256" key="1">
    <source>
        <dbReference type="ARBA" id="ARBA00013258"/>
    </source>
</evidence>
<reference evidence="7" key="1">
    <citation type="submission" date="2016-10" db="EMBL/GenBank/DDBJ databases">
        <authorList>
            <person name="Varghese N."/>
            <person name="Submissions S."/>
        </authorList>
    </citation>
    <scope>NUCLEOTIDE SEQUENCE [LARGE SCALE GENOMIC DNA]</scope>
    <source>
        <strain evidence="7">DSM 45405</strain>
    </source>
</reference>
<dbReference type="EC" id="2.3.1.39" evidence="1"/>
<evidence type="ECO:0000256" key="2">
    <source>
        <dbReference type="ARBA" id="ARBA00022679"/>
    </source>
</evidence>
<feature type="domain" description="Malonyl-CoA:ACP transacylase (MAT)" evidence="5">
    <location>
        <begin position="6"/>
        <end position="310"/>
    </location>
</feature>
<name>A0A1H6J2G0_MYCRU</name>
<dbReference type="EMBL" id="LT629971">
    <property type="protein sequence ID" value="SEH53050.1"/>
    <property type="molecule type" value="Genomic_DNA"/>
</dbReference>
<dbReference type="PANTHER" id="PTHR42681:SF1">
    <property type="entry name" value="MALONYL-COA-ACYL CARRIER PROTEIN TRANSACYLASE, MITOCHONDRIAL"/>
    <property type="match status" value="1"/>
</dbReference>
<dbReference type="SUPFAM" id="SSF55048">
    <property type="entry name" value="Probable ACP-binding domain of malonyl-CoA ACP transacylase"/>
    <property type="match status" value="1"/>
</dbReference>
<dbReference type="Pfam" id="PF00698">
    <property type="entry name" value="Acyl_transf_1"/>
    <property type="match status" value="1"/>
</dbReference>
<keyword evidence="7" id="KW-1185">Reference proteome</keyword>
<evidence type="ECO:0000259" key="5">
    <source>
        <dbReference type="SMART" id="SM00827"/>
    </source>
</evidence>
<proteinExistence type="predicted"/>
<keyword evidence="3" id="KW-0012">Acyltransferase</keyword>
<organism evidence="6 7">
    <name type="scientific">Mycolicibacterium rutilum</name>
    <name type="common">Mycobacterium rutilum</name>
    <dbReference type="NCBI Taxonomy" id="370526"/>
    <lineage>
        <taxon>Bacteria</taxon>
        <taxon>Bacillati</taxon>
        <taxon>Actinomycetota</taxon>
        <taxon>Actinomycetes</taxon>
        <taxon>Mycobacteriales</taxon>
        <taxon>Mycobacteriaceae</taxon>
        <taxon>Mycolicibacterium</taxon>
    </lineage>
</organism>
<sequence length="311" mass="31541">MSVALLFPGQGAQRQGMLADLPDSPAASAALGECLVVCAESGLEDLDSTAHLSDTEGAQLSLLIAGIVCARAIIEDGGVTPAFVAGHSVGAFAAAVAAGVLTTGEAIAAVRRRADSMRAVCAGRDWGMAAVDGLPAAAASRVADAASSPDQPLWVANVNSATQTVVAGTAAALATAEELADRAGARSFRRLDVAIASHGTLQRPTADALRDALAGTPRRTPTARYVTNVGGRTVATADAVLGDLAAAVAHPVRWYDGVRLMAELGVTCAVETEPGHVLSRLVASAAPRVTTVALSETPWRDAVARARRHTT</sequence>
<dbReference type="Proteomes" id="UP000182915">
    <property type="component" value="Chromosome I"/>
</dbReference>
<dbReference type="GO" id="GO:0006633">
    <property type="term" value="P:fatty acid biosynthetic process"/>
    <property type="evidence" value="ECO:0007669"/>
    <property type="project" value="TreeGrafter"/>
</dbReference>
<dbReference type="Gene3D" id="3.40.366.10">
    <property type="entry name" value="Malonyl-Coenzyme A Acyl Carrier Protein, domain 2"/>
    <property type="match status" value="1"/>
</dbReference>
<dbReference type="InterPro" id="IPR016035">
    <property type="entry name" value="Acyl_Trfase/lysoPLipase"/>
</dbReference>
<dbReference type="RefSeq" id="WP_235632182.1">
    <property type="nucleotide sequence ID" value="NZ_LT629971.1"/>
</dbReference>